<keyword evidence="4" id="KW-1185">Reference proteome</keyword>
<protein>
    <submittedName>
        <fullName evidence="3">Putative type II secretory pathway component ExeA</fullName>
    </submittedName>
</protein>
<dbReference type="InterPro" id="IPR049945">
    <property type="entry name" value="AAA_22"/>
</dbReference>
<dbReference type="PANTHER" id="PTHR35894:SF1">
    <property type="entry name" value="PHOSPHORIBULOKINASE _ URIDINE KINASE FAMILY"/>
    <property type="match status" value="1"/>
</dbReference>
<dbReference type="SUPFAM" id="SSF52540">
    <property type="entry name" value="P-loop containing nucleoside triphosphate hydrolases"/>
    <property type="match status" value="1"/>
</dbReference>
<sequence>MDYYKLLNFKMEPFSNSPDPRLFYRSSQHFEALQKLEISIRLKRGLNIIIGDIGTGKTTISRQLIQRISNDTAIEYYLILDPGFKSVHGFLTHIVKLMMGELPDGYLDENILKERIKTYLFARGIDDNINTVLVIDEGQKISLACLEVLRELLNFETNAQKLLQIVIFAQNEFDQSLEKVKNFQDRINFRYTLSALNFKESKGLIQYRLNRSFIKGKQQPVFSAVAFIVIYAATKGAPRKIVNLCHQVILALIIKERKTADVFFILSCVKKMAPAAINKQTPVFSAGIILAGIILLGIILIGRYYPATLDTSPSDVCKSIFVPANATGYLVFSVSFPSPDEKKKYSDHTIFLLIHQTLDFNRAFTLAGSRIYKNLNIRIFPFWCPDNGYLFNVIIDRPFDNRKKALGFLQTIEPDIKATLENMVSLKSCDLTHKGE</sequence>
<feature type="domain" description="ORC1/DEAH AAA+ ATPase" evidence="2">
    <location>
        <begin position="43"/>
        <end position="175"/>
    </location>
</feature>
<dbReference type="GO" id="GO:0016887">
    <property type="term" value="F:ATP hydrolysis activity"/>
    <property type="evidence" value="ECO:0007669"/>
    <property type="project" value="InterPro"/>
</dbReference>
<evidence type="ECO:0000259" key="2">
    <source>
        <dbReference type="Pfam" id="PF13401"/>
    </source>
</evidence>
<proteinExistence type="predicted"/>
<dbReference type="InterPro" id="IPR027417">
    <property type="entry name" value="P-loop_NTPase"/>
</dbReference>
<dbReference type="STRING" id="651182.TOL2_C07030"/>
<evidence type="ECO:0000256" key="1">
    <source>
        <dbReference type="SAM" id="Phobius"/>
    </source>
</evidence>
<feature type="transmembrane region" description="Helical" evidence="1">
    <location>
        <begin position="283"/>
        <end position="305"/>
    </location>
</feature>
<dbReference type="InterPro" id="IPR052026">
    <property type="entry name" value="ExeA_AAA_ATPase_DNA-bind"/>
</dbReference>
<dbReference type="PATRIC" id="fig|651182.5.peg.847"/>
<dbReference type="Proteomes" id="UP000007347">
    <property type="component" value="Chromosome"/>
</dbReference>
<evidence type="ECO:0000313" key="4">
    <source>
        <dbReference type="Proteomes" id="UP000007347"/>
    </source>
</evidence>
<evidence type="ECO:0000313" key="3">
    <source>
        <dbReference type="EMBL" id="CCK78872.1"/>
    </source>
</evidence>
<dbReference type="EMBL" id="FO203503">
    <property type="protein sequence ID" value="CCK78872.1"/>
    <property type="molecule type" value="Genomic_DNA"/>
</dbReference>
<accession>K0NIR4</accession>
<dbReference type="Gene3D" id="3.40.50.300">
    <property type="entry name" value="P-loop containing nucleotide triphosphate hydrolases"/>
    <property type="match status" value="1"/>
</dbReference>
<dbReference type="Pfam" id="PF13401">
    <property type="entry name" value="AAA_22"/>
    <property type="match status" value="1"/>
</dbReference>
<keyword evidence="1" id="KW-0472">Membrane</keyword>
<dbReference type="PANTHER" id="PTHR35894">
    <property type="entry name" value="GENERAL SECRETION PATHWAY PROTEIN A-RELATED"/>
    <property type="match status" value="1"/>
</dbReference>
<reference evidence="3 4" key="1">
    <citation type="journal article" date="2013" name="Environ. Microbiol.">
        <title>Complete genome, catabolic sub-proteomes and key-metabolites of Desulfobacula toluolica Tol2, a marine, aromatic compound-degrading, sulfate-reducing bacterium.</title>
        <authorList>
            <person name="Wohlbrand L."/>
            <person name="Jacob J.H."/>
            <person name="Kube M."/>
            <person name="Mussmann M."/>
            <person name="Jarling R."/>
            <person name="Beck A."/>
            <person name="Amann R."/>
            <person name="Wilkes H."/>
            <person name="Reinhardt R."/>
            <person name="Rabus R."/>
        </authorList>
    </citation>
    <scope>NUCLEOTIDE SEQUENCE [LARGE SCALE GENOMIC DNA]</scope>
    <source>
        <strain evidence="4">DSM 7467 / Tol2</strain>
    </source>
</reference>
<name>K0NIR4_DESTT</name>
<dbReference type="OrthoDB" id="5416002at2"/>
<dbReference type="HOGENOM" id="CLU_628112_0_0_7"/>
<keyword evidence="1" id="KW-1133">Transmembrane helix</keyword>
<gene>
    <name evidence="3" type="ordered locus">TOL2_C07030</name>
</gene>
<dbReference type="KEGG" id="dto:TOL2_C07030"/>
<organism evidence="3 4">
    <name type="scientific">Desulfobacula toluolica (strain DSM 7467 / Tol2)</name>
    <dbReference type="NCBI Taxonomy" id="651182"/>
    <lineage>
        <taxon>Bacteria</taxon>
        <taxon>Pseudomonadati</taxon>
        <taxon>Thermodesulfobacteriota</taxon>
        <taxon>Desulfobacteria</taxon>
        <taxon>Desulfobacterales</taxon>
        <taxon>Desulfobacteraceae</taxon>
        <taxon>Desulfobacula</taxon>
    </lineage>
</organism>
<keyword evidence="1" id="KW-0812">Transmembrane</keyword>
<dbReference type="RefSeq" id="WP_014956224.1">
    <property type="nucleotide sequence ID" value="NC_018645.1"/>
</dbReference>
<dbReference type="AlphaFoldDB" id="K0NIR4"/>